<sequence length="334" mass="36899">MDPQDHHRSPSLQPPELEKILVLRRPYIFSVHEHDFSNRFHLLKAYESPLPLHDFVHAHAQCVKAVLCSGTYPIKAELIRHLPALQLIASAATGVNHIDMVECGRRGIIVTNAGDTYSDDVADGSVGLLIDVMRRITSGDRFVRGGYWLTSTHYPLGSNLRGKRVGIVGLGNIGSRVATRLEAMGCIVSYTSRHKKHSTPFTFYPNILQLAFDSDALVLCCSLTNDTRHMIDNKVMMALGKKGVIVNVGRGALIDEAELVKCLVEGDIGGVGLDVFEKEPNVPKELFELDNVVLLPHNTAFTKESFYDAAQVLIGNLEAFFTNKPLLTPVDNKF</sequence>
<proteinExistence type="predicted"/>
<gene>
    <name evidence="1" type="ORF">L1987_28574</name>
</gene>
<keyword evidence="2" id="KW-1185">Reference proteome</keyword>
<evidence type="ECO:0000313" key="1">
    <source>
        <dbReference type="EMBL" id="KAI3800483.1"/>
    </source>
</evidence>
<reference evidence="1 2" key="2">
    <citation type="journal article" date="2022" name="Mol. Ecol. Resour.">
        <title>The genomes of chicory, endive, great burdock and yacon provide insights into Asteraceae paleo-polyploidization history and plant inulin production.</title>
        <authorList>
            <person name="Fan W."/>
            <person name="Wang S."/>
            <person name="Wang H."/>
            <person name="Wang A."/>
            <person name="Jiang F."/>
            <person name="Liu H."/>
            <person name="Zhao H."/>
            <person name="Xu D."/>
            <person name="Zhang Y."/>
        </authorList>
    </citation>
    <scope>NUCLEOTIDE SEQUENCE [LARGE SCALE GENOMIC DNA]</scope>
    <source>
        <strain evidence="2">cv. Yunnan</strain>
        <tissue evidence="1">Leaves</tissue>
    </source>
</reference>
<name>A0ACB9HX03_9ASTR</name>
<organism evidence="1 2">
    <name type="scientific">Smallanthus sonchifolius</name>
    <dbReference type="NCBI Taxonomy" id="185202"/>
    <lineage>
        <taxon>Eukaryota</taxon>
        <taxon>Viridiplantae</taxon>
        <taxon>Streptophyta</taxon>
        <taxon>Embryophyta</taxon>
        <taxon>Tracheophyta</taxon>
        <taxon>Spermatophyta</taxon>
        <taxon>Magnoliopsida</taxon>
        <taxon>eudicotyledons</taxon>
        <taxon>Gunneridae</taxon>
        <taxon>Pentapetalae</taxon>
        <taxon>asterids</taxon>
        <taxon>campanulids</taxon>
        <taxon>Asterales</taxon>
        <taxon>Asteraceae</taxon>
        <taxon>Asteroideae</taxon>
        <taxon>Heliantheae alliance</taxon>
        <taxon>Millerieae</taxon>
        <taxon>Smallanthus</taxon>
    </lineage>
</organism>
<protein>
    <submittedName>
        <fullName evidence="1">Uncharacterized protein</fullName>
    </submittedName>
</protein>
<comment type="caution">
    <text evidence="1">The sequence shown here is derived from an EMBL/GenBank/DDBJ whole genome shotgun (WGS) entry which is preliminary data.</text>
</comment>
<reference evidence="2" key="1">
    <citation type="journal article" date="2022" name="Mol. Ecol. Resour.">
        <title>The genomes of chicory, endive, great burdock and yacon provide insights into Asteraceae palaeo-polyploidization history and plant inulin production.</title>
        <authorList>
            <person name="Fan W."/>
            <person name="Wang S."/>
            <person name="Wang H."/>
            <person name="Wang A."/>
            <person name="Jiang F."/>
            <person name="Liu H."/>
            <person name="Zhao H."/>
            <person name="Xu D."/>
            <person name="Zhang Y."/>
        </authorList>
    </citation>
    <scope>NUCLEOTIDE SEQUENCE [LARGE SCALE GENOMIC DNA]</scope>
    <source>
        <strain evidence="2">cv. Yunnan</strain>
    </source>
</reference>
<dbReference type="Proteomes" id="UP001056120">
    <property type="component" value="Linkage Group LG10"/>
</dbReference>
<dbReference type="EMBL" id="CM042027">
    <property type="protein sequence ID" value="KAI3800483.1"/>
    <property type="molecule type" value="Genomic_DNA"/>
</dbReference>
<accession>A0ACB9HX03</accession>
<evidence type="ECO:0000313" key="2">
    <source>
        <dbReference type="Proteomes" id="UP001056120"/>
    </source>
</evidence>